<keyword evidence="3" id="KW-1185">Reference proteome</keyword>
<name>A0A0B1ZIY1_9SPHN</name>
<feature type="region of interest" description="Disordered" evidence="1">
    <location>
        <begin position="128"/>
        <end position="151"/>
    </location>
</feature>
<proteinExistence type="predicted"/>
<gene>
    <name evidence="2" type="ORF">LK12_19380</name>
</gene>
<dbReference type="AlphaFoldDB" id="A0A0B1ZIY1"/>
<accession>A0A0B1ZIY1</accession>
<organism evidence="2 3">
    <name type="scientific">Novosphingobium malaysiense</name>
    <dbReference type="NCBI Taxonomy" id="1348853"/>
    <lineage>
        <taxon>Bacteria</taxon>
        <taxon>Pseudomonadati</taxon>
        <taxon>Pseudomonadota</taxon>
        <taxon>Alphaproteobacteria</taxon>
        <taxon>Sphingomonadales</taxon>
        <taxon>Sphingomonadaceae</taxon>
        <taxon>Novosphingobium</taxon>
    </lineage>
</organism>
<reference evidence="2 3" key="1">
    <citation type="submission" date="2014-10" db="EMBL/GenBank/DDBJ databases">
        <title>Genome sequence of Novosphingobium malaysiense MUSC 273(T).</title>
        <authorList>
            <person name="Lee L.-H."/>
        </authorList>
    </citation>
    <scope>NUCLEOTIDE SEQUENCE [LARGE SCALE GENOMIC DNA]</scope>
    <source>
        <strain evidence="2 3">MUSC 273</strain>
    </source>
</reference>
<protein>
    <submittedName>
        <fullName evidence="2">Uncharacterized protein</fullName>
    </submittedName>
</protein>
<comment type="caution">
    <text evidence="2">The sequence shown here is derived from an EMBL/GenBank/DDBJ whole genome shotgun (WGS) entry which is preliminary data.</text>
</comment>
<dbReference type="EMBL" id="JTDI01000007">
    <property type="protein sequence ID" value="KHK89312.1"/>
    <property type="molecule type" value="Genomic_DNA"/>
</dbReference>
<evidence type="ECO:0000256" key="1">
    <source>
        <dbReference type="SAM" id="MobiDB-lite"/>
    </source>
</evidence>
<dbReference type="RefSeq" id="WP_039287941.1">
    <property type="nucleotide sequence ID" value="NZ_JTDI01000007.1"/>
</dbReference>
<evidence type="ECO:0000313" key="2">
    <source>
        <dbReference type="EMBL" id="KHK89312.1"/>
    </source>
</evidence>
<dbReference type="STRING" id="1348853.LK12_19380"/>
<dbReference type="Proteomes" id="UP000031057">
    <property type="component" value="Unassembled WGS sequence"/>
</dbReference>
<sequence length="288" mass="32795">MARVRKAAKLLDEEVIATASELVTELLPLYATAAARSLADEANVLAQEVQQFRLDTKADIDCVVPPVAAILPFEVIEWEKLFWFLKFLIPKLKIKDPNQDELDELLEAVDLASYGLERTKLNSSIELDTAKTELAPQNPNPRGYRGDTPQEDPLEEIIRSFNERWFQGWSATPEEQRVKFLNIVESVKQHPDFDEKFSGNPDPYARDLAFEKIMKDVMLRRRKEELELYKLHSQDDAFRAALYRSVQDALSRNAGASERDSLPEPDVLPQKIVQTPKAAFAHFRGAGE</sequence>
<evidence type="ECO:0000313" key="3">
    <source>
        <dbReference type="Proteomes" id="UP000031057"/>
    </source>
</evidence>